<keyword evidence="3" id="KW-0472">Membrane</keyword>
<evidence type="ECO:0000256" key="3">
    <source>
        <dbReference type="SAM" id="Phobius"/>
    </source>
</evidence>
<dbReference type="AlphaFoldDB" id="A0A261FN39"/>
<feature type="compositionally biased region" description="Polar residues" evidence="2">
    <location>
        <begin position="93"/>
        <end position="108"/>
    </location>
</feature>
<accession>A0A261FN39</accession>
<dbReference type="Pfam" id="PF16729">
    <property type="entry name" value="DUF5067"/>
    <property type="match status" value="1"/>
</dbReference>
<dbReference type="EMBL" id="MWWX01000016">
    <property type="protein sequence ID" value="OZG60549.1"/>
    <property type="molecule type" value="Genomic_DNA"/>
</dbReference>
<dbReference type="RefSeq" id="WP_072726804.1">
    <property type="nucleotide sequence ID" value="NZ_BDIS01000026.1"/>
</dbReference>
<comment type="caution">
    <text evidence="5">The sequence shown here is derived from an EMBL/GenBank/DDBJ whole genome shotgun (WGS) entry which is preliminary data.</text>
</comment>
<keyword evidence="1" id="KW-0732">Signal</keyword>
<evidence type="ECO:0000256" key="2">
    <source>
        <dbReference type="SAM" id="MobiDB-lite"/>
    </source>
</evidence>
<protein>
    <recommendedName>
        <fullName evidence="4">DUF5067 domain-containing protein</fullName>
    </recommendedName>
</protein>
<dbReference type="InterPro" id="IPR031989">
    <property type="entry name" value="DUF5067"/>
</dbReference>
<dbReference type="Proteomes" id="UP000216352">
    <property type="component" value="Unassembled WGS sequence"/>
</dbReference>
<name>A0A261FN39_9BIFI</name>
<reference evidence="5 6" key="1">
    <citation type="journal article" date="2017" name="BMC Genomics">
        <title>Comparative genomic and phylogenomic analyses of the Bifidobacteriaceae family.</title>
        <authorList>
            <person name="Lugli G.A."/>
            <person name="Milani C."/>
            <person name="Turroni F."/>
            <person name="Duranti S."/>
            <person name="Mancabelli L."/>
            <person name="Mangifesta M."/>
            <person name="Ferrario C."/>
            <person name="Modesto M."/>
            <person name="Mattarelli P."/>
            <person name="Jiri K."/>
            <person name="van Sinderen D."/>
            <person name="Ventura M."/>
        </authorList>
    </citation>
    <scope>NUCLEOTIDE SEQUENCE [LARGE SCALE GENOMIC DNA]</scope>
    <source>
        <strain evidence="5 6">DSM 28807</strain>
    </source>
</reference>
<dbReference type="Gene3D" id="2.60.40.1240">
    <property type="match status" value="1"/>
</dbReference>
<evidence type="ECO:0000256" key="1">
    <source>
        <dbReference type="ARBA" id="ARBA00022729"/>
    </source>
</evidence>
<evidence type="ECO:0000313" key="6">
    <source>
        <dbReference type="Proteomes" id="UP000216352"/>
    </source>
</evidence>
<gene>
    <name evidence="5" type="ORF">BLEM_1850</name>
</gene>
<feature type="transmembrane region" description="Helical" evidence="3">
    <location>
        <begin position="172"/>
        <end position="194"/>
    </location>
</feature>
<keyword evidence="3" id="KW-1133">Transmembrane helix</keyword>
<feature type="transmembrane region" description="Helical" evidence="3">
    <location>
        <begin position="122"/>
        <end position="139"/>
    </location>
</feature>
<proteinExistence type="predicted"/>
<evidence type="ECO:0000259" key="4">
    <source>
        <dbReference type="Pfam" id="PF16729"/>
    </source>
</evidence>
<keyword evidence="6" id="KW-1185">Reference proteome</keyword>
<dbReference type="InterPro" id="IPR029050">
    <property type="entry name" value="Immunoprotect_excell_Ig-like"/>
</dbReference>
<dbReference type="OrthoDB" id="3233084at2"/>
<feature type="domain" description="DUF5067" evidence="4">
    <location>
        <begin position="237"/>
        <end position="343"/>
    </location>
</feature>
<organism evidence="5 6">
    <name type="scientific">Bifidobacterium lemurum</name>
    <dbReference type="NCBI Taxonomy" id="1603886"/>
    <lineage>
        <taxon>Bacteria</taxon>
        <taxon>Bacillati</taxon>
        <taxon>Actinomycetota</taxon>
        <taxon>Actinomycetes</taxon>
        <taxon>Bifidobacteriales</taxon>
        <taxon>Bifidobacteriaceae</taxon>
        <taxon>Bifidobacterium</taxon>
    </lineage>
</organism>
<sequence>MGLFNRDDDYVSPFDTDDAPDYVNPDVEAARISQQVDAEQDQREHIARMRKLQDAASSRPSPAGTARDVQMSIRQATKPVNRANHWSMRQPKRQSQPHASAKSMQRNQAYGPDAKTSQGKRSGYAIAALVLAAVAVIGFGETSSMVLTIVALALAIVAIFRTDANSRKSGRVMAVAALVLAVVMLAIQTAILIVENTSHSDISWTSSGLVTDYDGYETSDEPFTVADHSGTVSDYNGQTYDITIDQAAYGLTDDYDGNPQLIVSFTVTNNADEAWSLNSMAYVDVMQNGVGLDQAYGFENNAATRQLGFADADGGDDIESGQTQTVTMAFTPTDVSSPILVYVSGVNEAVQSAFVFADGQSTGPLTQIDAADMEAPPQAGETEREGMTTMADYDGLSRISLRFDSVRQGPQDYDGNDTVMLTLTWINETDRPYSLADLGAVDLAQDGHELSRAYISDALSQGYDEAAMYRLVMPGVPMSVDICYTPTGDDDSFEASFNAYSSFDDMESTLSLE</sequence>
<feature type="compositionally biased region" description="Basic and acidic residues" evidence="2">
    <location>
        <begin position="40"/>
        <end position="53"/>
    </location>
</feature>
<feature type="transmembrane region" description="Helical" evidence="3">
    <location>
        <begin position="145"/>
        <end position="160"/>
    </location>
</feature>
<keyword evidence="3" id="KW-0812">Transmembrane</keyword>
<feature type="region of interest" description="Disordered" evidence="2">
    <location>
        <begin position="1"/>
        <end position="118"/>
    </location>
</feature>
<evidence type="ECO:0000313" key="5">
    <source>
        <dbReference type="EMBL" id="OZG60549.1"/>
    </source>
</evidence>